<dbReference type="EMBL" id="VSSQ01024850">
    <property type="protein sequence ID" value="MPM72613.1"/>
    <property type="molecule type" value="Genomic_DNA"/>
</dbReference>
<evidence type="ECO:0000256" key="1">
    <source>
        <dbReference type="SAM" id="MobiDB-lite"/>
    </source>
</evidence>
<dbReference type="AlphaFoldDB" id="A0A645C8T3"/>
<protein>
    <submittedName>
        <fullName evidence="2">Uncharacterized protein</fullName>
    </submittedName>
</protein>
<reference evidence="2" key="1">
    <citation type="submission" date="2019-08" db="EMBL/GenBank/DDBJ databases">
        <authorList>
            <person name="Kucharzyk K."/>
            <person name="Murdoch R.W."/>
            <person name="Higgins S."/>
            <person name="Loffler F."/>
        </authorList>
    </citation>
    <scope>NUCLEOTIDE SEQUENCE</scope>
</reference>
<evidence type="ECO:0000313" key="2">
    <source>
        <dbReference type="EMBL" id="MPM72613.1"/>
    </source>
</evidence>
<comment type="caution">
    <text evidence="2">The sequence shown here is derived from an EMBL/GenBank/DDBJ whole genome shotgun (WGS) entry which is preliminary data.</text>
</comment>
<gene>
    <name evidence="2" type="ORF">SDC9_119589</name>
</gene>
<name>A0A645C8T3_9ZZZZ</name>
<proteinExistence type="predicted"/>
<feature type="compositionally biased region" description="Polar residues" evidence="1">
    <location>
        <begin position="109"/>
        <end position="119"/>
    </location>
</feature>
<organism evidence="2">
    <name type="scientific">bioreactor metagenome</name>
    <dbReference type="NCBI Taxonomy" id="1076179"/>
    <lineage>
        <taxon>unclassified sequences</taxon>
        <taxon>metagenomes</taxon>
        <taxon>ecological metagenomes</taxon>
    </lineage>
</organism>
<feature type="region of interest" description="Disordered" evidence="1">
    <location>
        <begin position="97"/>
        <end position="119"/>
    </location>
</feature>
<sequence>MRKLTPRGQPLHQLHHAAARCAAAVAPALKQPARVISFEVCLQPLRAVNVNKRSSIPYSQRHNAHPFAAQPPVEAAQRAEEIIGVITAAVDQIGGFQSRQGRRGVPDQQIFSHCVSSPD</sequence>
<accession>A0A645C8T3</accession>